<reference evidence="9 10" key="2">
    <citation type="submission" date="2014-10" db="EMBL/GenBank/DDBJ databases">
        <title>Comparative genomics of the Paenibacillus odorifer group.</title>
        <authorList>
            <person name="Tsai Y.-C."/>
            <person name="Martin N."/>
            <person name="Korlach J."/>
            <person name="Wiedmann M."/>
        </authorList>
    </citation>
    <scope>NUCLEOTIDE SEQUENCE [LARGE SCALE GENOMIC DNA]</scope>
    <source>
        <strain evidence="9 10">DSM 18334</strain>
    </source>
</reference>
<sequence length="780" mass="85954">MSSVQSKLAWSNIRKRKSSTATLSLLILLAVLLLNIGLSVTLKLNSFQEDKMTELQTPDLIAYFENDRHLKEYESLVESYPTTEKWENEPAILLNDAALEYGQTDTTSSLLILNSDLQRTMAPFRPASQLEHITSDMIFLPYMFHVSAGYNLGDSYSFNYEKNKYTYTIGGFIEEPILGTLSNGSLKVFLPDKAYKDLDGRIGKEAHFNLLSVNLTDSTKVEKLSQSLEDQISASGTRNMFSVMSAESGVTGNRIFVSILTAILIAFALIMVVISLIVIRFQILGHIEDNLLNIGVLKANGFTSWQIIGALLLQFTSISILAAIPGIAVSTLVMPFAGNLISASVGLIWPASFGMLSAVLSLLIITGMVLLVAFLSSKRIRTITPIAALQSGILTHNFKRNRIPLEQSRLSLQFALSLKSLIRQTKQNVMIVIIVAGLTFSCIFCSILNFNFKGDTTAILKLVGIEQSSLLLVLKSGVVQEDMISEVESMKEVKKTSLLDSKVASILDTNFLLRISDDFSKMETETVYKGRQPKYDNEIAISGIISKQIGKTIGDEVRVTSNSVTESYLISGLSQQINQLGMVATMTEEGVKRMLPDFAPSTLNVYLKEGSNENTIIQELEKRFPGQWTITNLQDVQDSVLSTFSSAVSSMTAVITVVTIIVVSLILYLVIKTLILKRKKEFGILKGMGYTTFNLMTQITFSLLPVITVGVLLGSVLGYFYSDTTFVLLLSNLGIYNIQLAVSLPQVLLLSVAIIIVAYVVSMLVARRIKKISVYGLIME</sequence>
<dbReference type="InterPro" id="IPR003838">
    <property type="entry name" value="ABC3_permease_C"/>
</dbReference>
<dbReference type="OrthoDB" id="9761168at2"/>
<evidence type="ECO:0000256" key="1">
    <source>
        <dbReference type="ARBA" id="ARBA00004651"/>
    </source>
</evidence>
<evidence type="ECO:0000256" key="6">
    <source>
        <dbReference type="ARBA" id="ARBA00038076"/>
    </source>
</evidence>
<feature type="transmembrane region" description="Helical" evidence="7">
    <location>
        <begin position="307"/>
        <end position="328"/>
    </location>
</feature>
<dbReference type="RefSeq" id="WP_036655994.1">
    <property type="nucleotide sequence ID" value="NZ_JQCR01000003.1"/>
</dbReference>
<evidence type="ECO:0000256" key="7">
    <source>
        <dbReference type="SAM" id="Phobius"/>
    </source>
</evidence>
<keyword evidence="3 7" id="KW-0812">Transmembrane</keyword>
<protein>
    <recommendedName>
        <fullName evidence="8">ABC3 transporter permease C-terminal domain-containing protein</fullName>
    </recommendedName>
</protein>
<feature type="domain" description="ABC3 transporter permease C-terminal" evidence="8">
    <location>
        <begin position="654"/>
        <end position="773"/>
    </location>
</feature>
<gene>
    <name evidence="9" type="ORF">PWYN_22060</name>
</gene>
<organism evidence="9 10">
    <name type="scientific">Paenibacillus wynnii</name>
    <dbReference type="NCBI Taxonomy" id="268407"/>
    <lineage>
        <taxon>Bacteria</taxon>
        <taxon>Bacillati</taxon>
        <taxon>Bacillota</taxon>
        <taxon>Bacilli</taxon>
        <taxon>Bacillales</taxon>
        <taxon>Paenibacillaceae</taxon>
        <taxon>Paenibacillus</taxon>
    </lineage>
</organism>
<feature type="transmembrane region" description="Helical" evidence="7">
    <location>
        <begin position="651"/>
        <end position="671"/>
    </location>
</feature>
<feature type="transmembrane region" description="Helical" evidence="7">
    <location>
        <begin position="740"/>
        <end position="761"/>
    </location>
</feature>
<keyword evidence="2" id="KW-1003">Cell membrane</keyword>
<dbReference type="GO" id="GO:0005886">
    <property type="term" value="C:plasma membrane"/>
    <property type="evidence" value="ECO:0007669"/>
    <property type="project" value="UniProtKB-SubCell"/>
</dbReference>
<reference evidence="9 10" key="1">
    <citation type="submission" date="2014-08" db="EMBL/GenBank/DDBJ databases">
        <authorList>
            <person name="den Bakker H.C."/>
        </authorList>
    </citation>
    <scope>NUCLEOTIDE SEQUENCE [LARGE SCALE GENOMIC DNA]</scope>
    <source>
        <strain evidence="9 10">DSM 18334</strain>
    </source>
</reference>
<evidence type="ECO:0000259" key="8">
    <source>
        <dbReference type="Pfam" id="PF02687"/>
    </source>
</evidence>
<dbReference type="EMBL" id="JQCR01000003">
    <property type="protein sequence ID" value="KGE17305.1"/>
    <property type="molecule type" value="Genomic_DNA"/>
</dbReference>
<evidence type="ECO:0000313" key="9">
    <source>
        <dbReference type="EMBL" id="KGE17305.1"/>
    </source>
</evidence>
<dbReference type="STRING" id="268407.PWYN_22060"/>
<keyword evidence="4 7" id="KW-1133">Transmembrane helix</keyword>
<proteinExistence type="inferred from homology"/>
<feature type="transmembrane region" description="Helical" evidence="7">
    <location>
        <begin position="429"/>
        <end position="452"/>
    </location>
</feature>
<keyword evidence="10" id="KW-1185">Reference proteome</keyword>
<evidence type="ECO:0000256" key="3">
    <source>
        <dbReference type="ARBA" id="ARBA00022692"/>
    </source>
</evidence>
<name>A0A098M428_9BACL</name>
<evidence type="ECO:0000313" key="10">
    <source>
        <dbReference type="Proteomes" id="UP000029734"/>
    </source>
</evidence>
<dbReference type="eggNOG" id="COG0577">
    <property type="taxonomic scope" value="Bacteria"/>
</dbReference>
<dbReference type="AlphaFoldDB" id="A0A098M428"/>
<comment type="subcellular location">
    <subcellularLocation>
        <location evidence="1">Cell membrane</location>
        <topology evidence="1">Multi-pass membrane protein</topology>
    </subcellularLocation>
</comment>
<feature type="transmembrane region" description="Helical" evidence="7">
    <location>
        <begin position="692"/>
        <end position="720"/>
    </location>
</feature>
<keyword evidence="5 7" id="KW-0472">Membrane</keyword>
<feature type="domain" description="ABC3 transporter permease C-terminal" evidence="8">
    <location>
        <begin position="266"/>
        <end position="385"/>
    </location>
</feature>
<dbReference type="Pfam" id="PF02687">
    <property type="entry name" value="FtsX"/>
    <property type="match status" value="2"/>
</dbReference>
<comment type="caution">
    <text evidence="9">The sequence shown here is derived from an EMBL/GenBank/DDBJ whole genome shotgun (WGS) entry which is preliminary data.</text>
</comment>
<dbReference type="GO" id="GO:0022857">
    <property type="term" value="F:transmembrane transporter activity"/>
    <property type="evidence" value="ECO:0007669"/>
    <property type="project" value="TreeGrafter"/>
</dbReference>
<dbReference type="PANTHER" id="PTHR30572">
    <property type="entry name" value="MEMBRANE COMPONENT OF TRANSPORTER-RELATED"/>
    <property type="match status" value="1"/>
</dbReference>
<dbReference type="InterPro" id="IPR050250">
    <property type="entry name" value="Macrolide_Exporter_MacB"/>
</dbReference>
<accession>A0A098M428</accession>
<evidence type="ECO:0000256" key="5">
    <source>
        <dbReference type="ARBA" id="ARBA00023136"/>
    </source>
</evidence>
<dbReference type="Proteomes" id="UP000029734">
    <property type="component" value="Unassembled WGS sequence"/>
</dbReference>
<feature type="transmembrane region" description="Helical" evidence="7">
    <location>
        <begin position="255"/>
        <end position="279"/>
    </location>
</feature>
<evidence type="ECO:0000256" key="2">
    <source>
        <dbReference type="ARBA" id="ARBA00022475"/>
    </source>
</evidence>
<dbReference type="PANTHER" id="PTHR30572:SF4">
    <property type="entry name" value="ABC TRANSPORTER PERMEASE YTRF"/>
    <property type="match status" value="1"/>
</dbReference>
<evidence type="ECO:0000256" key="4">
    <source>
        <dbReference type="ARBA" id="ARBA00022989"/>
    </source>
</evidence>
<comment type="similarity">
    <text evidence="6">Belongs to the ABC-4 integral membrane protein family.</text>
</comment>
<feature type="transmembrane region" description="Helical" evidence="7">
    <location>
        <begin position="348"/>
        <end position="375"/>
    </location>
</feature>